<protein>
    <submittedName>
        <fullName evidence="6">Response regulator</fullName>
    </submittedName>
</protein>
<dbReference type="InterPro" id="IPR039420">
    <property type="entry name" value="WalR-like"/>
</dbReference>
<organism evidence="6 7">
    <name type="scientific">Massilia niabensis</name>
    <dbReference type="NCBI Taxonomy" id="544910"/>
    <lineage>
        <taxon>Bacteria</taxon>
        <taxon>Pseudomonadati</taxon>
        <taxon>Pseudomonadota</taxon>
        <taxon>Betaproteobacteria</taxon>
        <taxon>Burkholderiales</taxon>
        <taxon>Oxalobacteraceae</taxon>
        <taxon>Telluria group</taxon>
        <taxon>Massilia</taxon>
    </lineage>
</organism>
<evidence type="ECO:0000259" key="4">
    <source>
        <dbReference type="PROSITE" id="PS50043"/>
    </source>
</evidence>
<dbReference type="EMBL" id="JBHSMU010000014">
    <property type="protein sequence ID" value="MFC5460988.1"/>
    <property type="molecule type" value="Genomic_DNA"/>
</dbReference>
<dbReference type="InterPro" id="IPR000792">
    <property type="entry name" value="Tscrpt_reg_LuxR_C"/>
</dbReference>
<dbReference type="CDD" id="cd06170">
    <property type="entry name" value="LuxR_C_like"/>
    <property type="match status" value="1"/>
</dbReference>
<dbReference type="SUPFAM" id="SSF52172">
    <property type="entry name" value="CheY-like"/>
    <property type="match status" value="1"/>
</dbReference>
<keyword evidence="1 3" id="KW-0597">Phosphoprotein</keyword>
<evidence type="ECO:0000256" key="3">
    <source>
        <dbReference type="PROSITE-ProRule" id="PRU00169"/>
    </source>
</evidence>
<dbReference type="Pfam" id="PF00072">
    <property type="entry name" value="Response_reg"/>
    <property type="match status" value="1"/>
</dbReference>
<dbReference type="SMART" id="SM00421">
    <property type="entry name" value="HTH_LUXR"/>
    <property type="match status" value="1"/>
</dbReference>
<dbReference type="RefSeq" id="WP_379784391.1">
    <property type="nucleotide sequence ID" value="NZ_JBHSMU010000014.1"/>
</dbReference>
<dbReference type="InterPro" id="IPR001789">
    <property type="entry name" value="Sig_transdc_resp-reg_receiver"/>
</dbReference>
<dbReference type="PROSITE" id="PS50043">
    <property type="entry name" value="HTH_LUXR_2"/>
    <property type="match status" value="1"/>
</dbReference>
<dbReference type="SMART" id="SM00448">
    <property type="entry name" value="REC"/>
    <property type="match status" value="1"/>
</dbReference>
<comment type="caution">
    <text evidence="6">The sequence shown here is derived from an EMBL/GenBank/DDBJ whole genome shotgun (WGS) entry which is preliminary data.</text>
</comment>
<evidence type="ECO:0000256" key="2">
    <source>
        <dbReference type="ARBA" id="ARBA00023125"/>
    </source>
</evidence>
<evidence type="ECO:0000259" key="5">
    <source>
        <dbReference type="PROSITE" id="PS50110"/>
    </source>
</evidence>
<dbReference type="PROSITE" id="PS00622">
    <property type="entry name" value="HTH_LUXR_1"/>
    <property type="match status" value="1"/>
</dbReference>
<dbReference type="PRINTS" id="PR00038">
    <property type="entry name" value="HTHLUXR"/>
</dbReference>
<dbReference type="InterPro" id="IPR016032">
    <property type="entry name" value="Sig_transdc_resp-reg_C-effctor"/>
</dbReference>
<evidence type="ECO:0000313" key="6">
    <source>
        <dbReference type="EMBL" id="MFC5460988.1"/>
    </source>
</evidence>
<accession>A0ABW0L7K3</accession>
<evidence type="ECO:0000256" key="1">
    <source>
        <dbReference type="ARBA" id="ARBA00022553"/>
    </source>
</evidence>
<feature type="domain" description="Response regulatory" evidence="5">
    <location>
        <begin position="10"/>
        <end position="126"/>
    </location>
</feature>
<proteinExistence type="predicted"/>
<feature type="modified residue" description="4-aspartylphosphate" evidence="3">
    <location>
        <position position="61"/>
    </location>
</feature>
<dbReference type="Gene3D" id="3.40.50.2300">
    <property type="match status" value="1"/>
</dbReference>
<dbReference type="Proteomes" id="UP001596050">
    <property type="component" value="Unassembled WGS sequence"/>
</dbReference>
<dbReference type="PROSITE" id="PS50110">
    <property type="entry name" value="RESPONSE_REGULATORY"/>
    <property type="match status" value="1"/>
</dbReference>
<dbReference type="CDD" id="cd17535">
    <property type="entry name" value="REC_NarL-like"/>
    <property type="match status" value="1"/>
</dbReference>
<dbReference type="InterPro" id="IPR011006">
    <property type="entry name" value="CheY-like_superfamily"/>
</dbReference>
<sequence>MTSENSTPIRVLIADDHPMMREGIASVLLAQGGIEIVASASNGEEAIAHFARHRPDVSLIDLQMPVKDGLEAIIGIRALQPEARIIVLTTYSGDARVVAALKAGASSYLLKDVPGEELAATVRRAYNGASVLAAVARREVEGHYPADKLSVRELDVLRLAANGNSNRIIGEALSISEPTVKSHMSAILVKLGASDRTHAVTLAHKRGYIIL</sequence>
<dbReference type="SUPFAM" id="SSF46894">
    <property type="entry name" value="C-terminal effector domain of the bipartite response regulators"/>
    <property type="match status" value="1"/>
</dbReference>
<evidence type="ECO:0000313" key="7">
    <source>
        <dbReference type="Proteomes" id="UP001596050"/>
    </source>
</evidence>
<reference evidence="7" key="1">
    <citation type="journal article" date="2019" name="Int. J. Syst. Evol. Microbiol.">
        <title>The Global Catalogue of Microorganisms (GCM) 10K type strain sequencing project: providing services to taxonomists for standard genome sequencing and annotation.</title>
        <authorList>
            <consortium name="The Broad Institute Genomics Platform"/>
            <consortium name="The Broad Institute Genome Sequencing Center for Infectious Disease"/>
            <person name="Wu L."/>
            <person name="Ma J."/>
        </authorList>
    </citation>
    <scope>NUCLEOTIDE SEQUENCE [LARGE SCALE GENOMIC DNA]</scope>
    <source>
        <strain evidence="7">KACC 12649</strain>
    </source>
</reference>
<keyword evidence="2" id="KW-0238">DNA-binding</keyword>
<keyword evidence="7" id="KW-1185">Reference proteome</keyword>
<dbReference type="PANTHER" id="PTHR43214">
    <property type="entry name" value="TWO-COMPONENT RESPONSE REGULATOR"/>
    <property type="match status" value="1"/>
</dbReference>
<name>A0ABW0L7K3_9BURK</name>
<dbReference type="Pfam" id="PF00196">
    <property type="entry name" value="GerE"/>
    <property type="match status" value="1"/>
</dbReference>
<feature type="domain" description="HTH luxR-type" evidence="4">
    <location>
        <begin position="142"/>
        <end position="207"/>
    </location>
</feature>
<gene>
    <name evidence="6" type="ORF">ACFPN5_14345</name>
</gene>
<dbReference type="InterPro" id="IPR058245">
    <property type="entry name" value="NreC/VraR/RcsB-like_REC"/>
</dbReference>